<dbReference type="OrthoDB" id="6381995at2759"/>
<evidence type="ECO:0000313" key="5">
    <source>
        <dbReference type="Proteomes" id="UP001153636"/>
    </source>
</evidence>
<name>A0A9P0CLC2_9CUCU</name>
<feature type="chain" id="PRO_5040454590" description="Allorecognition 2" evidence="3">
    <location>
        <begin position="19"/>
        <end position="536"/>
    </location>
</feature>
<proteinExistence type="predicted"/>
<dbReference type="Proteomes" id="UP001153636">
    <property type="component" value="Chromosome 12"/>
</dbReference>
<dbReference type="GO" id="GO:0005886">
    <property type="term" value="C:plasma membrane"/>
    <property type="evidence" value="ECO:0007669"/>
    <property type="project" value="TreeGrafter"/>
</dbReference>
<organism evidence="4 5">
    <name type="scientific">Psylliodes chrysocephalus</name>
    <dbReference type="NCBI Taxonomy" id="3402493"/>
    <lineage>
        <taxon>Eukaryota</taxon>
        <taxon>Metazoa</taxon>
        <taxon>Ecdysozoa</taxon>
        <taxon>Arthropoda</taxon>
        <taxon>Hexapoda</taxon>
        <taxon>Insecta</taxon>
        <taxon>Pterygota</taxon>
        <taxon>Neoptera</taxon>
        <taxon>Endopterygota</taxon>
        <taxon>Coleoptera</taxon>
        <taxon>Polyphaga</taxon>
        <taxon>Cucujiformia</taxon>
        <taxon>Chrysomeloidea</taxon>
        <taxon>Chrysomelidae</taxon>
        <taxon>Galerucinae</taxon>
        <taxon>Alticini</taxon>
        <taxon>Psylliodes</taxon>
    </lineage>
</organism>
<keyword evidence="2" id="KW-0472">Membrane</keyword>
<sequence>MIKKSVIIFLGTVFCVSAYEIMLKNDGPIVKGGTIRFMVMVYDNNVPSTDEMRFEWSDDAIPHHTRKSEFVKNGTDSWKVTYDANVNPAGPYIVQVVIIKCNWIRYCYEAGSARSQFDITTNLNGKLLVKQKNETLSNNFVSTKNEVTFHTKIKNSDMEFIKTAPLLNTYWFVDCTYYGITNDLSFASNFTSPDKDHLVEALVVADFKPPVPSTTTTTTTTTTTPKPTTTTTPKPTTSTKPTTTTYPTTSTIPTTSTTTMSTTTTAKTPSTTTNKPSSTTPPTTTTKVIKRHAEPNHFERFNTKVWNNGSLTPYNVSFPYICNSSYIPTDPDKVYGYFFKKFKTRDPLSNINVTGNNWIQPGNMLSLRVHCNGSKSFKYCVEYKKGEYNVTGNETCEIFQQADTCDFEVRRFLSYPKSTVIIIIENDISKQVTPVTVNIYKVKKEGQLSVIVVPVAFSLVAVVLIVFGVAYYFQNRSRFIIEVADFNFGQQYTDMEYKTFRERLRDSVTNAFTRTPTSGSSEAHAWPLGRKYGSMT</sequence>
<evidence type="ECO:0000256" key="2">
    <source>
        <dbReference type="SAM" id="Phobius"/>
    </source>
</evidence>
<feature type="region of interest" description="Disordered" evidence="1">
    <location>
        <begin position="210"/>
        <end position="285"/>
    </location>
</feature>
<evidence type="ECO:0000313" key="4">
    <source>
        <dbReference type="EMBL" id="CAH1102208.1"/>
    </source>
</evidence>
<gene>
    <name evidence="4" type="ORF">PSYICH_LOCUS3365</name>
</gene>
<feature type="compositionally biased region" description="Low complexity" evidence="1">
    <location>
        <begin position="213"/>
        <end position="285"/>
    </location>
</feature>
<keyword evidence="2" id="KW-1133">Transmembrane helix</keyword>
<dbReference type="PANTHER" id="PTHR11861">
    <property type="entry name" value="MELANOCYTE PROTEIN PMEL 17-RELATED"/>
    <property type="match status" value="1"/>
</dbReference>
<keyword evidence="2" id="KW-0812">Transmembrane</keyword>
<evidence type="ECO:0000256" key="3">
    <source>
        <dbReference type="SAM" id="SignalP"/>
    </source>
</evidence>
<dbReference type="InterPro" id="IPR045219">
    <property type="entry name" value="PKAT"/>
</dbReference>
<dbReference type="EMBL" id="OV651824">
    <property type="protein sequence ID" value="CAH1102208.1"/>
    <property type="molecule type" value="Genomic_DNA"/>
</dbReference>
<accession>A0A9P0CLC2</accession>
<keyword evidence="3" id="KW-0732">Signal</keyword>
<dbReference type="AlphaFoldDB" id="A0A9P0CLC2"/>
<protein>
    <recommendedName>
        <fullName evidence="6">Allorecognition 2</fullName>
    </recommendedName>
</protein>
<dbReference type="PANTHER" id="PTHR11861:SF8">
    <property type="entry name" value="PKD DOMAIN-CONTAINING PROTEIN"/>
    <property type="match status" value="1"/>
</dbReference>
<reference evidence="4" key="1">
    <citation type="submission" date="2022-01" db="EMBL/GenBank/DDBJ databases">
        <authorList>
            <person name="King R."/>
        </authorList>
    </citation>
    <scope>NUCLEOTIDE SEQUENCE</scope>
</reference>
<evidence type="ECO:0008006" key="6">
    <source>
        <dbReference type="Google" id="ProtNLM"/>
    </source>
</evidence>
<evidence type="ECO:0000256" key="1">
    <source>
        <dbReference type="SAM" id="MobiDB-lite"/>
    </source>
</evidence>
<feature type="signal peptide" evidence="3">
    <location>
        <begin position="1"/>
        <end position="18"/>
    </location>
</feature>
<keyword evidence="5" id="KW-1185">Reference proteome</keyword>
<feature type="transmembrane region" description="Helical" evidence="2">
    <location>
        <begin position="448"/>
        <end position="473"/>
    </location>
</feature>